<comment type="caution">
    <text evidence="1">The sequence shown here is derived from an EMBL/GenBank/DDBJ whole genome shotgun (WGS) entry which is preliminary data.</text>
</comment>
<accession>A0A916WQ14</accession>
<keyword evidence="2" id="KW-1185">Reference proteome</keyword>
<reference evidence="1" key="2">
    <citation type="submission" date="2020-09" db="EMBL/GenBank/DDBJ databases">
        <authorList>
            <person name="Sun Q."/>
            <person name="Zhou Y."/>
        </authorList>
    </citation>
    <scope>NUCLEOTIDE SEQUENCE</scope>
    <source>
        <strain evidence="1">CGMCC 1.15330</strain>
    </source>
</reference>
<sequence length="171" mass="18210">MRIPKEGFGCYTEHMAVSPALSASLRAISCVMAGAQDDWWIIGSAAVALHGADPGDVADVDVLLSVADAERILPGVGVPLRRGSGNAAFRSSLFGIWLGTGLPVEFMADFHHQCDGIWRTVRPATRQAIAVEGGMVFIPERRELQAILAAFGRPKDMARGRSLAAVARDTP</sequence>
<dbReference type="InterPro" id="IPR043519">
    <property type="entry name" value="NT_sf"/>
</dbReference>
<organism evidence="1 2">
    <name type="scientific">Sphingomonas metalli</name>
    <dbReference type="NCBI Taxonomy" id="1779358"/>
    <lineage>
        <taxon>Bacteria</taxon>
        <taxon>Pseudomonadati</taxon>
        <taxon>Pseudomonadota</taxon>
        <taxon>Alphaproteobacteria</taxon>
        <taxon>Sphingomonadales</taxon>
        <taxon>Sphingomonadaceae</taxon>
        <taxon>Sphingomonas</taxon>
    </lineage>
</organism>
<evidence type="ECO:0008006" key="3">
    <source>
        <dbReference type="Google" id="ProtNLM"/>
    </source>
</evidence>
<dbReference type="Gene3D" id="3.30.460.40">
    <property type="match status" value="1"/>
</dbReference>
<evidence type="ECO:0000313" key="2">
    <source>
        <dbReference type="Proteomes" id="UP000623067"/>
    </source>
</evidence>
<protein>
    <recommendedName>
        <fullName evidence="3">Nucleotidyltransferase family protein</fullName>
    </recommendedName>
</protein>
<dbReference type="AlphaFoldDB" id="A0A916WQ14"/>
<dbReference type="EMBL" id="BMIH01000001">
    <property type="protein sequence ID" value="GGB18775.1"/>
    <property type="molecule type" value="Genomic_DNA"/>
</dbReference>
<reference evidence="1" key="1">
    <citation type="journal article" date="2014" name="Int. J. Syst. Evol. Microbiol.">
        <title>Complete genome sequence of Corynebacterium casei LMG S-19264T (=DSM 44701T), isolated from a smear-ripened cheese.</title>
        <authorList>
            <consortium name="US DOE Joint Genome Institute (JGI-PGF)"/>
            <person name="Walter F."/>
            <person name="Albersmeier A."/>
            <person name="Kalinowski J."/>
            <person name="Ruckert C."/>
        </authorList>
    </citation>
    <scope>NUCLEOTIDE SEQUENCE</scope>
    <source>
        <strain evidence="1">CGMCC 1.15330</strain>
    </source>
</reference>
<proteinExistence type="predicted"/>
<name>A0A916WQ14_9SPHN</name>
<dbReference type="SUPFAM" id="SSF81301">
    <property type="entry name" value="Nucleotidyltransferase"/>
    <property type="match status" value="1"/>
</dbReference>
<gene>
    <name evidence="1" type="ORF">GCM10011380_05430</name>
</gene>
<dbReference type="Proteomes" id="UP000623067">
    <property type="component" value="Unassembled WGS sequence"/>
</dbReference>
<evidence type="ECO:0000313" key="1">
    <source>
        <dbReference type="EMBL" id="GGB18775.1"/>
    </source>
</evidence>